<reference evidence="7 8" key="1">
    <citation type="submission" date="2020-08" db="EMBL/GenBank/DDBJ databases">
        <title>A Genomic Blueprint of the Chicken Gut Microbiome.</title>
        <authorList>
            <person name="Gilroy R."/>
            <person name="Ravi A."/>
            <person name="Getino M."/>
            <person name="Pursley I."/>
            <person name="Horton D.L."/>
            <person name="Alikhan N.-F."/>
            <person name="Baker D."/>
            <person name="Gharbi K."/>
            <person name="Hall N."/>
            <person name="Watson M."/>
            <person name="Adriaenssens E.M."/>
            <person name="Foster-Nyarko E."/>
            <person name="Jarju S."/>
            <person name="Secka A."/>
            <person name="Antonio M."/>
            <person name="Oren A."/>
            <person name="Chaudhuri R."/>
            <person name="La Ragione R.M."/>
            <person name="Hildebrand F."/>
            <person name="Pallen M.J."/>
        </authorList>
    </citation>
    <scope>NUCLEOTIDE SEQUENCE [LARGE SCALE GENOMIC DNA]</scope>
    <source>
        <strain evidence="7 8">Sa3CUN1</strain>
    </source>
</reference>
<dbReference type="InterPro" id="IPR007696">
    <property type="entry name" value="DNA_mismatch_repair_MutS_core"/>
</dbReference>
<evidence type="ECO:0000256" key="2">
    <source>
        <dbReference type="ARBA" id="ARBA00022840"/>
    </source>
</evidence>
<protein>
    <submittedName>
        <fullName evidence="7">DNA mismatch repair protein MutS</fullName>
    </submittedName>
</protein>
<evidence type="ECO:0000256" key="3">
    <source>
        <dbReference type="ARBA" id="ARBA00023125"/>
    </source>
</evidence>
<sequence>MNRALKYYEEEISKNEDKIKDLNKIINIISIIRLGIVLAVIAAVYYFFKIENVVLLILSIVIGLAIFLIVAIFHNKKIRDRKETKLIISINSKGIDRINGNFKKVEDKGEEFLDEKHPFTSDLDIFGRNSLFQMINSTKTKFGREKLSEIISLKEIPRKEEIVKRQEAIKELGEKVKWRQEIEVKSTLKKSGLKDINKLLEWANSERKINSLFKIIPYFFIALTIISIVLVTIKILPITYLILVFMINYLVVKVLTKDLSEVISLFDSHKKDIEAYSNILELIDKEDFKSELLISLKNKLRNNDTNVIKEMKRLKSLVDWLGDSSANGYYLILNVTLLSDIFILRNLEEWRKLNGDKLKEWLEVMGEIEALASISNLAFDFESWCYPKIYDEDILEVKDLAHPMLGEKAVSNSFNLNSRNGVSRKVALITGSNMSGKSTFLRTIGVNLLLSYIGAPVCAKEFSCSIFSIYTCMRTKDNLEESISSFYAEILRIKILIEAAKRGEKVFFLLDEIFKGTNSRDRHEGAMVLINQLVKNGAMGLVSTHDLELCDLEKTKEWIKNYNFQEYYEGNKIKFDYTLREGRSKTQNAVHLMKLAGIEFNEK</sequence>
<gene>
    <name evidence="7" type="ORF">H9660_06210</name>
</gene>
<dbReference type="Pfam" id="PF00488">
    <property type="entry name" value="MutS_V"/>
    <property type="match status" value="1"/>
</dbReference>
<feature type="domain" description="DNA mismatch repair protein MutS core" evidence="5">
    <location>
        <begin position="126"/>
        <end position="408"/>
    </location>
</feature>
<dbReference type="InterPro" id="IPR045076">
    <property type="entry name" value="MutS"/>
</dbReference>
<dbReference type="SUPFAM" id="SSF48334">
    <property type="entry name" value="DNA repair protein MutS, domain III"/>
    <property type="match status" value="1"/>
</dbReference>
<feature type="domain" description="DNA mismatch repair proteins mutS family" evidence="6">
    <location>
        <begin position="424"/>
        <end position="602"/>
    </location>
</feature>
<feature type="transmembrane region" description="Helical" evidence="4">
    <location>
        <begin position="25"/>
        <end position="48"/>
    </location>
</feature>
<keyword evidence="4" id="KW-0472">Membrane</keyword>
<dbReference type="InterPro" id="IPR000432">
    <property type="entry name" value="DNA_mismatch_repair_MutS_C"/>
</dbReference>
<dbReference type="InterPro" id="IPR027417">
    <property type="entry name" value="P-loop_NTPase"/>
</dbReference>
<organism evidence="7 8">
    <name type="scientific">Clostridium gallinarum</name>
    <dbReference type="NCBI Taxonomy" id="2762246"/>
    <lineage>
        <taxon>Bacteria</taxon>
        <taxon>Bacillati</taxon>
        <taxon>Bacillota</taxon>
        <taxon>Clostridia</taxon>
        <taxon>Eubacteriales</taxon>
        <taxon>Clostridiaceae</taxon>
        <taxon>Clostridium</taxon>
    </lineage>
</organism>
<evidence type="ECO:0000313" key="8">
    <source>
        <dbReference type="Proteomes" id="UP000640335"/>
    </source>
</evidence>
<keyword evidence="3" id="KW-0238">DNA-binding</keyword>
<dbReference type="InterPro" id="IPR036187">
    <property type="entry name" value="DNA_mismatch_repair_MutS_sf"/>
</dbReference>
<feature type="transmembrane region" description="Helical" evidence="4">
    <location>
        <begin position="54"/>
        <end position="73"/>
    </location>
</feature>
<keyword evidence="4" id="KW-1133">Transmembrane helix</keyword>
<evidence type="ECO:0000256" key="4">
    <source>
        <dbReference type="SAM" id="Phobius"/>
    </source>
</evidence>
<keyword evidence="4" id="KW-0812">Transmembrane</keyword>
<dbReference type="Proteomes" id="UP000640335">
    <property type="component" value="Unassembled WGS sequence"/>
</dbReference>
<name>A0ABR8Q2T6_9CLOT</name>
<evidence type="ECO:0000259" key="5">
    <source>
        <dbReference type="SMART" id="SM00533"/>
    </source>
</evidence>
<evidence type="ECO:0000259" key="6">
    <source>
        <dbReference type="SMART" id="SM00534"/>
    </source>
</evidence>
<dbReference type="PANTHER" id="PTHR11361">
    <property type="entry name" value="DNA MISMATCH REPAIR PROTEIN MUTS FAMILY MEMBER"/>
    <property type="match status" value="1"/>
</dbReference>
<keyword evidence="2" id="KW-0067">ATP-binding</keyword>
<dbReference type="PANTHER" id="PTHR11361:SF99">
    <property type="entry name" value="DNA MISMATCH REPAIR PROTEIN"/>
    <property type="match status" value="1"/>
</dbReference>
<keyword evidence="8" id="KW-1185">Reference proteome</keyword>
<keyword evidence="1" id="KW-0547">Nucleotide-binding</keyword>
<dbReference type="CDD" id="cd03283">
    <property type="entry name" value="ABC_MutS-like"/>
    <property type="match status" value="1"/>
</dbReference>
<dbReference type="SMART" id="SM00533">
    <property type="entry name" value="MUTSd"/>
    <property type="match status" value="1"/>
</dbReference>
<dbReference type="EMBL" id="JACSQZ010000016">
    <property type="protein sequence ID" value="MBD7914734.1"/>
    <property type="molecule type" value="Genomic_DNA"/>
</dbReference>
<dbReference type="Gene3D" id="1.10.1420.10">
    <property type="match status" value="1"/>
</dbReference>
<evidence type="ECO:0000313" key="7">
    <source>
        <dbReference type="EMBL" id="MBD7914734.1"/>
    </source>
</evidence>
<proteinExistence type="predicted"/>
<dbReference type="RefSeq" id="WP_191749500.1">
    <property type="nucleotide sequence ID" value="NZ_JACSQZ010000016.1"/>
</dbReference>
<accession>A0ABR8Q2T6</accession>
<dbReference type="SUPFAM" id="SSF52540">
    <property type="entry name" value="P-loop containing nucleoside triphosphate hydrolases"/>
    <property type="match status" value="1"/>
</dbReference>
<comment type="caution">
    <text evidence="7">The sequence shown here is derived from an EMBL/GenBank/DDBJ whole genome shotgun (WGS) entry which is preliminary data.</text>
</comment>
<evidence type="ECO:0000256" key="1">
    <source>
        <dbReference type="ARBA" id="ARBA00022741"/>
    </source>
</evidence>
<dbReference type="SMART" id="SM00534">
    <property type="entry name" value="MUTSac"/>
    <property type="match status" value="1"/>
</dbReference>
<feature type="transmembrane region" description="Helical" evidence="4">
    <location>
        <begin position="218"/>
        <end position="251"/>
    </location>
</feature>
<dbReference type="Gene3D" id="3.40.50.300">
    <property type="entry name" value="P-loop containing nucleotide triphosphate hydrolases"/>
    <property type="match status" value="1"/>
</dbReference>